<gene>
    <name evidence="1" type="ORF">JAAARDRAFT_193641</name>
</gene>
<dbReference type="EMBL" id="KL197718">
    <property type="protein sequence ID" value="KDQ58216.1"/>
    <property type="molecule type" value="Genomic_DNA"/>
</dbReference>
<organism evidence="1 2">
    <name type="scientific">Jaapia argillacea MUCL 33604</name>
    <dbReference type="NCBI Taxonomy" id="933084"/>
    <lineage>
        <taxon>Eukaryota</taxon>
        <taxon>Fungi</taxon>
        <taxon>Dikarya</taxon>
        <taxon>Basidiomycota</taxon>
        <taxon>Agaricomycotina</taxon>
        <taxon>Agaricomycetes</taxon>
        <taxon>Agaricomycetidae</taxon>
        <taxon>Jaapiales</taxon>
        <taxon>Jaapiaceae</taxon>
        <taxon>Jaapia</taxon>
    </lineage>
</organism>
<evidence type="ECO:0008006" key="3">
    <source>
        <dbReference type="Google" id="ProtNLM"/>
    </source>
</evidence>
<evidence type="ECO:0000313" key="2">
    <source>
        <dbReference type="Proteomes" id="UP000027265"/>
    </source>
</evidence>
<proteinExistence type="predicted"/>
<dbReference type="HOGENOM" id="CLU_1138138_0_0_1"/>
<protein>
    <recommendedName>
        <fullName evidence="3">F-box domain-containing protein</fullName>
    </recommendedName>
</protein>
<reference evidence="2" key="1">
    <citation type="journal article" date="2014" name="Proc. Natl. Acad. Sci. U.S.A.">
        <title>Extensive sampling of basidiomycete genomes demonstrates inadequacy of the white-rot/brown-rot paradigm for wood decay fungi.</title>
        <authorList>
            <person name="Riley R."/>
            <person name="Salamov A.A."/>
            <person name="Brown D.W."/>
            <person name="Nagy L.G."/>
            <person name="Floudas D."/>
            <person name="Held B.W."/>
            <person name="Levasseur A."/>
            <person name="Lombard V."/>
            <person name="Morin E."/>
            <person name="Otillar R."/>
            <person name="Lindquist E.A."/>
            <person name="Sun H."/>
            <person name="LaButti K.M."/>
            <person name="Schmutz J."/>
            <person name="Jabbour D."/>
            <person name="Luo H."/>
            <person name="Baker S.E."/>
            <person name="Pisabarro A.G."/>
            <person name="Walton J.D."/>
            <person name="Blanchette R.A."/>
            <person name="Henrissat B."/>
            <person name="Martin F."/>
            <person name="Cullen D."/>
            <person name="Hibbett D.S."/>
            <person name="Grigoriev I.V."/>
        </authorList>
    </citation>
    <scope>NUCLEOTIDE SEQUENCE [LARGE SCALE GENOMIC DNA]</scope>
    <source>
        <strain evidence="2">MUCL 33604</strain>
    </source>
</reference>
<keyword evidence="2" id="KW-1185">Reference proteome</keyword>
<accession>A0A067Q6I4</accession>
<dbReference type="InParanoid" id="A0A067Q6I4"/>
<dbReference type="Proteomes" id="UP000027265">
    <property type="component" value="Unassembled WGS sequence"/>
</dbReference>
<dbReference type="AlphaFoldDB" id="A0A067Q6I4"/>
<evidence type="ECO:0000313" key="1">
    <source>
        <dbReference type="EMBL" id="KDQ58216.1"/>
    </source>
</evidence>
<sequence length="244" mass="27488">MAGGSPLLEILSIRQSHPPRELPRTRLRDIKIFIAPRLTSLSLYRFWHPSQLPFPWRQLTRLWLGDAVSEGLPGAYAFQTCFDVLRQCVELTHCWITCPYPQPHLASVEYAPIVLPKLYFLSVTMTSDDILFFGRLKAPSLKELAFVARGLDSIQALGNWINSSSYRLNVLTADIQKEWIEILPCLSTITDIRLTITIPIPSGNRKLLAALRPNSGSLDASPMARLQILTIFIKCRRMTGDAAS</sequence>
<name>A0A067Q6I4_9AGAM</name>